<dbReference type="InterPro" id="IPR009001">
    <property type="entry name" value="Transl_elong_EF1A/Init_IF2_C"/>
</dbReference>
<name>A0A6C0JR65_9ZZZZ</name>
<dbReference type="Pfam" id="PF03144">
    <property type="entry name" value="GTP_EFTU_D2"/>
    <property type="match status" value="1"/>
</dbReference>
<dbReference type="SUPFAM" id="SSF52540">
    <property type="entry name" value="P-loop containing nucleoside triphosphate hydrolases"/>
    <property type="match status" value="1"/>
</dbReference>
<evidence type="ECO:0000259" key="3">
    <source>
        <dbReference type="PROSITE" id="PS50819"/>
    </source>
</evidence>
<dbReference type="GO" id="GO:0003677">
    <property type="term" value="F:DNA binding"/>
    <property type="evidence" value="ECO:0007669"/>
    <property type="project" value="InterPro"/>
</dbReference>
<dbReference type="CDD" id="cd04165">
    <property type="entry name" value="GTPBP1_like"/>
    <property type="match status" value="1"/>
</dbReference>
<dbReference type="InterPro" id="IPR036844">
    <property type="entry name" value="Hint_dom_sf"/>
</dbReference>
<dbReference type="InterPro" id="IPR027434">
    <property type="entry name" value="Homing_endonucl"/>
</dbReference>
<dbReference type="PANTHER" id="PTHR43721:SF9">
    <property type="entry name" value="GTP-BINDING PROTEIN 1"/>
    <property type="match status" value="1"/>
</dbReference>
<dbReference type="GO" id="GO:0003924">
    <property type="term" value="F:GTPase activity"/>
    <property type="evidence" value="ECO:0007669"/>
    <property type="project" value="InterPro"/>
</dbReference>
<dbReference type="InterPro" id="IPR009000">
    <property type="entry name" value="Transl_B-barrel_sf"/>
</dbReference>
<dbReference type="SUPFAM" id="SSF55608">
    <property type="entry name" value="Homing endonucleases"/>
    <property type="match status" value="1"/>
</dbReference>
<evidence type="ECO:0000313" key="4">
    <source>
        <dbReference type="EMBL" id="QHU06927.1"/>
    </source>
</evidence>
<dbReference type="Pfam" id="PF05204">
    <property type="entry name" value="Hom_end"/>
    <property type="match status" value="1"/>
</dbReference>
<dbReference type="EMBL" id="MN740669">
    <property type="protein sequence ID" value="QHU06927.1"/>
    <property type="molecule type" value="Genomic_DNA"/>
</dbReference>
<dbReference type="InterPro" id="IPR050055">
    <property type="entry name" value="EF-Tu_GTPase"/>
</dbReference>
<dbReference type="InterPro" id="IPR004042">
    <property type="entry name" value="Intein_endonuc_central"/>
</dbReference>
<dbReference type="SUPFAM" id="SSF50465">
    <property type="entry name" value="EF-Tu/eEF-1alpha/eIF2-gamma C-terminal domain"/>
    <property type="match status" value="1"/>
</dbReference>
<dbReference type="Pfam" id="PF00009">
    <property type="entry name" value="GTP_EFTU"/>
    <property type="match status" value="1"/>
</dbReference>
<dbReference type="Gene3D" id="2.40.30.10">
    <property type="entry name" value="Translation factors"/>
    <property type="match status" value="2"/>
</dbReference>
<dbReference type="InterPro" id="IPR027417">
    <property type="entry name" value="P-loop_NTPase"/>
</dbReference>
<dbReference type="Gene3D" id="2.170.16.10">
    <property type="entry name" value="Hedgehog/Intein (Hint) domain"/>
    <property type="match status" value="1"/>
</dbReference>
<dbReference type="SUPFAM" id="SSF50447">
    <property type="entry name" value="Translation proteins"/>
    <property type="match status" value="1"/>
</dbReference>
<evidence type="ECO:0000256" key="2">
    <source>
        <dbReference type="ARBA" id="ARBA00023134"/>
    </source>
</evidence>
<dbReference type="Pfam" id="PF05203">
    <property type="entry name" value="Hom_end_hint"/>
    <property type="match status" value="1"/>
</dbReference>
<dbReference type="GO" id="GO:0003746">
    <property type="term" value="F:translation elongation factor activity"/>
    <property type="evidence" value="ECO:0007669"/>
    <property type="project" value="TreeGrafter"/>
</dbReference>
<dbReference type="SUPFAM" id="SSF51294">
    <property type="entry name" value="Hedgehog/intein (Hint) domain"/>
    <property type="match status" value="1"/>
</dbReference>
<dbReference type="GO" id="GO:0005525">
    <property type="term" value="F:GTP binding"/>
    <property type="evidence" value="ECO:0007669"/>
    <property type="project" value="UniProtKB-KW"/>
</dbReference>
<sequence>MADYPPEDHYGNIEYKRSLVDKSDNRIACIATQMRMRLHEGHGEAIYVIGVDDDGSIVGVNDDEFTESFNNLTIAADTNTYSMTMLTSKDVPKTKKKVYEILVRENNEQKYIDIKIAVAGNVDSGKCEKKGTKIKLYSGQNKNVEDITTKDVLMGDDSTPRHVLETTKGFGQLYSIIPINGEPLNVNKNHILCFQCSNYNYVYWDKSRERYGVRHIIYEKSLPKLKTTFFPLQRESRKFYRKGMKFYETDKEACAAANEFLEKLKENKDSIQYKDIVELNLGQYLDLNKGTQSALKLYRVPVSYSKQDVVLDPYMLGYWLGDGTSSQPEITTADNEIVEYFKKHCDIITKSHKYRYGIRSYGKTAKGCNEFLNLLRKYNVLNNKHIPDVYKHNTREVRLAVIAGLIDSDGHLGRNGGYDFNMTRKNEKLCDDMIEVIRSLGFASYKRYNTKTCTNGKNGPVKCECIGFGIDGEGIEEFPVLLSRKKSDPRKSPKNVLVTGIKDIKILPDQEYYGFELDGNNRYLHDDFTVTHNSSLLGVLTSGQNDDGRGKARLSIFNFKHEVYTGRTSSIAHHILGFDDKGQVMNYSGTNIHKKGWPEIVKDSSKIISFFDLCGHEKYLRTTILGLTSSFPDLCLILVGANMGLSRMTQEHIFLCVTLKIPFAIVLTKIDICANRQNILKETITNINRLMKMPGLRRIPYKITNMDDVIICAKNVKTESVVPIFHVSNVTGMGINFLKQFLNLLGKSPSNIKDDTNDVEMHLDTTFTVPGVGTVVGGQLISGIIKVNDKLMLGPNEGKFVEVQVRSIHCKRTPLQEVGYGSYVCLGLKKIDRKTIRRGNVIISKDSPQIAVNEFDADITVLKSHSTTVKPGYEPVIHTCTMRQSAKIISITNKINARDTKNDDNDYILRTGDKAIVRFRFSYRPEYIKSGSRLLLSDGTVKIIGVVK</sequence>
<dbReference type="CDD" id="cd03708">
    <property type="entry name" value="GTPBP_III"/>
    <property type="match status" value="1"/>
</dbReference>
<dbReference type="GO" id="GO:0030908">
    <property type="term" value="P:protein splicing"/>
    <property type="evidence" value="ECO:0007669"/>
    <property type="project" value="InterPro"/>
</dbReference>
<dbReference type="InterPro" id="IPR007869">
    <property type="entry name" value="Homing_endonuc_PI-Sce"/>
</dbReference>
<dbReference type="Gene3D" id="3.10.28.10">
    <property type="entry name" value="Homing endonucleases"/>
    <property type="match status" value="1"/>
</dbReference>
<dbReference type="PROSITE" id="PS50819">
    <property type="entry name" value="INTEIN_ENDONUCLEASE"/>
    <property type="match status" value="1"/>
</dbReference>
<dbReference type="PANTHER" id="PTHR43721">
    <property type="entry name" value="ELONGATION FACTOR TU-RELATED"/>
    <property type="match status" value="1"/>
</dbReference>
<dbReference type="Pfam" id="PF22594">
    <property type="entry name" value="GTP-eEF1A_C"/>
    <property type="match status" value="1"/>
</dbReference>
<evidence type="ECO:0000256" key="1">
    <source>
        <dbReference type="ARBA" id="ARBA00022741"/>
    </source>
</evidence>
<keyword evidence="2" id="KW-0342">GTP-binding</keyword>
<organism evidence="4">
    <name type="scientific">viral metagenome</name>
    <dbReference type="NCBI Taxonomy" id="1070528"/>
    <lineage>
        <taxon>unclassified sequences</taxon>
        <taxon>metagenomes</taxon>
        <taxon>organismal metagenomes</taxon>
    </lineage>
</organism>
<accession>A0A6C0JR65</accession>
<dbReference type="GO" id="GO:0004519">
    <property type="term" value="F:endonuclease activity"/>
    <property type="evidence" value="ECO:0007669"/>
    <property type="project" value="InterPro"/>
</dbReference>
<dbReference type="InterPro" id="IPR035531">
    <property type="entry name" value="GTPBP1-like"/>
</dbReference>
<proteinExistence type="predicted"/>
<dbReference type="InterPro" id="IPR000795">
    <property type="entry name" value="T_Tr_GTP-bd_dom"/>
</dbReference>
<dbReference type="Gene3D" id="3.40.50.300">
    <property type="entry name" value="P-loop containing nucleotide triphosphate hydrolases"/>
    <property type="match status" value="1"/>
</dbReference>
<dbReference type="InterPro" id="IPR007868">
    <property type="entry name" value="Hom_end_hint"/>
</dbReference>
<protein>
    <recommendedName>
        <fullName evidence="3">DOD-type homing endonuclease domain-containing protein</fullName>
    </recommendedName>
</protein>
<dbReference type="AlphaFoldDB" id="A0A6C0JR65"/>
<dbReference type="InterPro" id="IPR054696">
    <property type="entry name" value="GTP-eEF1A_C"/>
</dbReference>
<keyword evidence="1" id="KW-0547">Nucleotide-binding</keyword>
<dbReference type="InterPro" id="IPR004161">
    <property type="entry name" value="EFTu-like_2"/>
</dbReference>
<reference evidence="4" key="1">
    <citation type="journal article" date="2020" name="Nature">
        <title>Giant virus diversity and host interactions through global metagenomics.</title>
        <authorList>
            <person name="Schulz F."/>
            <person name="Roux S."/>
            <person name="Paez-Espino D."/>
            <person name="Jungbluth S."/>
            <person name="Walsh D.A."/>
            <person name="Denef V.J."/>
            <person name="McMahon K.D."/>
            <person name="Konstantinidis K.T."/>
            <person name="Eloe-Fadrosh E.A."/>
            <person name="Kyrpides N.C."/>
            <person name="Woyke T."/>
        </authorList>
    </citation>
    <scope>NUCLEOTIDE SEQUENCE</scope>
    <source>
        <strain evidence="4">GVMAG-S-1038524-41</strain>
    </source>
</reference>
<feature type="domain" description="DOD-type homing endonuclease" evidence="3">
    <location>
        <begin position="315"/>
        <end position="442"/>
    </location>
</feature>